<evidence type="ECO:0000259" key="5">
    <source>
        <dbReference type="Pfam" id="PF09861"/>
    </source>
</evidence>
<evidence type="ECO:0000259" key="6">
    <source>
        <dbReference type="Pfam" id="PF13087"/>
    </source>
</evidence>
<organism evidence="7 8">
    <name type="scientific">Haloterrigena salina JCM 13891</name>
    <dbReference type="NCBI Taxonomy" id="1227488"/>
    <lineage>
        <taxon>Archaea</taxon>
        <taxon>Methanobacteriati</taxon>
        <taxon>Methanobacteriota</taxon>
        <taxon>Stenosarchaea group</taxon>
        <taxon>Halobacteria</taxon>
        <taxon>Halobacteriales</taxon>
        <taxon>Natrialbaceae</taxon>
        <taxon>Haloterrigena</taxon>
    </lineage>
</organism>
<evidence type="ECO:0000256" key="4">
    <source>
        <dbReference type="ARBA" id="ARBA00022840"/>
    </source>
</evidence>
<dbReference type="PATRIC" id="fig|1227488.3.peg.1838"/>
<dbReference type="GO" id="GO:0005524">
    <property type="term" value="F:ATP binding"/>
    <property type="evidence" value="ECO:0007669"/>
    <property type="project" value="UniProtKB-KW"/>
</dbReference>
<dbReference type="EMBL" id="AOIS01000032">
    <property type="protein sequence ID" value="ELZ19066.1"/>
    <property type="molecule type" value="Genomic_DNA"/>
</dbReference>
<dbReference type="GO" id="GO:0016787">
    <property type="term" value="F:hydrolase activity"/>
    <property type="evidence" value="ECO:0007669"/>
    <property type="project" value="UniProtKB-KW"/>
</dbReference>
<sequence>MDLPLGTGTIDVSLPDCEVTVARPTGGTTVDVRAAAERALEDPIGPPLADRVDPDDDVAIVVTDITRKAPDDVLLDVLLERLERCGVAREQVTVVVGLGLHRPMTDDEIEAMLGPHADLAVNHDPESVVEVGTVSKDDVPVEIGEPVVEGDGGQYTDSKEAARIADLIETYEAAGLERTDIGVIAPFRAQGSEISKHVPDEVAVDTVDRFQGSSQEVIIVSFTATGALEGPIFEDYRRINVALTRPKRALVLVGDANALATDPVYERMVEWATR</sequence>
<feature type="domain" description="LarA-like N-terminal" evidence="5">
    <location>
        <begin position="6"/>
        <end position="151"/>
    </location>
</feature>
<evidence type="ECO:0008006" key="9">
    <source>
        <dbReference type="Google" id="ProtNLM"/>
    </source>
</evidence>
<name>M0C733_9EURY</name>
<dbReference type="OrthoDB" id="45637at2157"/>
<dbReference type="Gene3D" id="3.40.50.11440">
    <property type="match status" value="1"/>
</dbReference>
<comment type="caution">
    <text evidence="7">The sequence shown here is derived from an EMBL/GenBank/DDBJ whole genome shotgun (WGS) entry which is preliminary data.</text>
</comment>
<dbReference type="InterPro" id="IPR047187">
    <property type="entry name" value="SF1_C_Upf1"/>
</dbReference>
<accession>M0C733</accession>
<evidence type="ECO:0000256" key="1">
    <source>
        <dbReference type="ARBA" id="ARBA00022741"/>
    </source>
</evidence>
<dbReference type="GO" id="GO:0043139">
    <property type="term" value="F:5'-3' DNA helicase activity"/>
    <property type="evidence" value="ECO:0007669"/>
    <property type="project" value="TreeGrafter"/>
</dbReference>
<keyword evidence="1" id="KW-0547">Nucleotide-binding</keyword>
<dbReference type="Proteomes" id="UP000011657">
    <property type="component" value="Unassembled WGS sequence"/>
</dbReference>
<evidence type="ECO:0000256" key="2">
    <source>
        <dbReference type="ARBA" id="ARBA00022801"/>
    </source>
</evidence>
<gene>
    <name evidence="7" type="ORF">C477_09334</name>
</gene>
<keyword evidence="4" id="KW-0067">ATP-binding</keyword>
<dbReference type="InterPro" id="IPR027417">
    <property type="entry name" value="P-loop_NTPase"/>
</dbReference>
<dbReference type="Gene3D" id="3.40.50.300">
    <property type="entry name" value="P-loop containing nucleotide triphosphate hydrolases"/>
    <property type="match status" value="1"/>
</dbReference>
<reference evidence="7 8" key="1">
    <citation type="journal article" date="2014" name="PLoS Genet.">
        <title>Phylogenetically driven sequencing of extremely halophilic archaea reveals strategies for static and dynamic osmo-response.</title>
        <authorList>
            <person name="Becker E.A."/>
            <person name="Seitzer P.M."/>
            <person name="Tritt A."/>
            <person name="Larsen D."/>
            <person name="Krusor M."/>
            <person name="Yao A.I."/>
            <person name="Wu D."/>
            <person name="Madern D."/>
            <person name="Eisen J.A."/>
            <person name="Darling A.E."/>
            <person name="Facciotti M.T."/>
        </authorList>
    </citation>
    <scope>NUCLEOTIDE SEQUENCE [LARGE SCALE GENOMIC DNA]</scope>
    <source>
        <strain evidence="7 8">JCM 13891</strain>
    </source>
</reference>
<dbReference type="InterPro" id="IPR050534">
    <property type="entry name" value="Coronavir_polyprotein_1ab"/>
</dbReference>
<keyword evidence="8" id="KW-1185">Reference proteome</keyword>
<dbReference type="PANTHER" id="PTHR43788:SF8">
    <property type="entry name" value="DNA-BINDING PROTEIN SMUBP-2"/>
    <property type="match status" value="1"/>
</dbReference>
<dbReference type="Pfam" id="PF09861">
    <property type="entry name" value="Lar_N"/>
    <property type="match status" value="1"/>
</dbReference>
<evidence type="ECO:0000313" key="7">
    <source>
        <dbReference type="EMBL" id="ELZ19066.1"/>
    </source>
</evidence>
<evidence type="ECO:0000256" key="3">
    <source>
        <dbReference type="ARBA" id="ARBA00022806"/>
    </source>
</evidence>
<dbReference type="eggNOG" id="arCOG02046">
    <property type="taxonomic scope" value="Archaea"/>
</dbReference>
<dbReference type="InterPro" id="IPR018657">
    <property type="entry name" value="LarA-like_N"/>
</dbReference>
<dbReference type="AlphaFoldDB" id="M0C733"/>
<dbReference type="RefSeq" id="WP_008894171.1">
    <property type="nucleotide sequence ID" value="NZ_AOIS01000032.1"/>
</dbReference>
<dbReference type="STRING" id="1227488.C477_09334"/>
<dbReference type="InterPro" id="IPR041679">
    <property type="entry name" value="DNA2/NAM7-like_C"/>
</dbReference>
<keyword evidence="3" id="KW-0347">Helicase</keyword>
<dbReference type="SUPFAM" id="SSF52540">
    <property type="entry name" value="P-loop containing nucleoside triphosphate hydrolases"/>
    <property type="match status" value="1"/>
</dbReference>
<dbReference type="Pfam" id="PF13087">
    <property type="entry name" value="AAA_12"/>
    <property type="match status" value="1"/>
</dbReference>
<evidence type="ECO:0000313" key="8">
    <source>
        <dbReference type="Proteomes" id="UP000011657"/>
    </source>
</evidence>
<dbReference type="CDD" id="cd18808">
    <property type="entry name" value="SF1_C_Upf1"/>
    <property type="match status" value="1"/>
</dbReference>
<dbReference type="eggNOG" id="arCOG00795">
    <property type="taxonomic scope" value="Archaea"/>
</dbReference>
<protein>
    <recommendedName>
        <fullName evidence="9">LarA-like N-terminal domain-containing protein</fullName>
    </recommendedName>
</protein>
<proteinExistence type="predicted"/>
<dbReference type="PANTHER" id="PTHR43788">
    <property type="entry name" value="DNA2/NAM7 HELICASE FAMILY MEMBER"/>
    <property type="match status" value="1"/>
</dbReference>
<dbReference type="GO" id="GO:0050043">
    <property type="term" value="F:lactate racemase activity"/>
    <property type="evidence" value="ECO:0007669"/>
    <property type="project" value="InterPro"/>
</dbReference>
<feature type="domain" description="DNA2/NAM7 helicase-like C-terminal" evidence="6">
    <location>
        <begin position="153"/>
        <end position="256"/>
    </location>
</feature>
<keyword evidence="2" id="KW-0378">Hydrolase</keyword>